<keyword evidence="2" id="KW-0067">ATP-binding</keyword>
<protein>
    <recommendedName>
        <fullName evidence="4">ATP-dependent rRNA helicase SPB4-like C-terminal extension domain-containing protein</fullName>
    </recommendedName>
</protein>
<evidence type="ECO:0000313" key="5">
    <source>
        <dbReference type="EMBL" id="CUS10381.1"/>
    </source>
</evidence>
<feature type="compositionally biased region" description="Gly residues" evidence="3">
    <location>
        <begin position="88"/>
        <end position="101"/>
    </location>
</feature>
<accession>A0A292PUB0</accession>
<evidence type="ECO:0000313" key="6">
    <source>
        <dbReference type="Proteomes" id="UP001412239"/>
    </source>
</evidence>
<evidence type="ECO:0000256" key="2">
    <source>
        <dbReference type="ARBA" id="ARBA00022806"/>
    </source>
</evidence>
<keyword evidence="2" id="KW-0547">Nucleotide-binding</keyword>
<dbReference type="Proteomes" id="UP001412239">
    <property type="component" value="Unassembled WGS sequence"/>
</dbReference>
<keyword evidence="1" id="KW-0378">Hydrolase</keyword>
<feature type="domain" description="ATP-dependent rRNA helicase SPB4-like C-terminal extension" evidence="4">
    <location>
        <begin position="24"/>
        <end position="89"/>
    </location>
</feature>
<evidence type="ECO:0000256" key="3">
    <source>
        <dbReference type="SAM" id="MobiDB-lite"/>
    </source>
</evidence>
<proteinExistence type="predicted"/>
<keyword evidence="2" id="KW-0347">Helicase</keyword>
<sequence>MFLLPGPEEGYVDAVLKNGKIKLQMQLEVERWVLADKAVMDLAKKAWGSHILAYTTHVAAEKGMFSHRALHYGHLAKSFGTRDAPGDIRGGATGGGKGRGNATGSAATVTSAKAGVKRSLVAENAPSDAGLEAVRKMRKTAFSMQMEKGMASEFNIG</sequence>
<dbReference type="Pfam" id="PF13959">
    <property type="entry name" value="CTE_SPB4"/>
    <property type="match status" value="1"/>
</dbReference>
<keyword evidence="6" id="KW-1185">Reference proteome</keyword>
<evidence type="ECO:0000259" key="4">
    <source>
        <dbReference type="SMART" id="SM01178"/>
    </source>
</evidence>
<dbReference type="GO" id="GO:0004386">
    <property type="term" value="F:helicase activity"/>
    <property type="evidence" value="ECO:0007669"/>
    <property type="project" value="UniProtKB-KW"/>
</dbReference>
<dbReference type="EMBL" id="LN891048">
    <property type="protein sequence ID" value="CUS10381.1"/>
    <property type="molecule type" value="Genomic_DNA"/>
</dbReference>
<organism evidence="5 6">
    <name type="scientific">Tuber aestivum</name>
    <name type="common">summer truffle</name>
    <dbReference type="NCBI Taxonomy" id="59557"/>
    <lineage>
        <taxon>Eukaryota</taxon>
        <taxon>Fungi</taxon>
        <taxon>Dikarya</taxon>
        <taxon>Ascomycota</taxon>
        <taxon>Pezizomycotina</taxon>
        <taxon>Pezizomycetes</taxon>
        <taxon>Pezizales</taxon>
        <taxon>Tuberaceae</taxon>
        <taxon>Tuber</taxon>
    </lineage>
</organism>
<feature type="region of interest" description="Disordered" evidence="3">
    <location>
        <begin position="83"/>
        <end position="105"/>
    </location>
</feature>
<dbReference type="GO" id="GO:0016787">
    <property type="term" value="F:hydrolase activity"/>
    <property type="evidence" value="ECO:0007669"/>
    <property type="project" value="UniProtKB-KW"/>
</dbReference>
<reference evidence="5" key="1">
    <citation type="submission" date="2015-10" db="EMBL/GenBank/DDBJ databases">
        <authorList>
            <person name="Regsiter A."/>
            <person name="william w."/>
        </authorList>
    </citation>
    <scope>NUCLEOTIDE SEQUENCE</scope>
    <source>
        <strain evidence="5">Montdore</strain>
    </source>
</reference>
<name>A0A292PUB0_9PEZI</name>
<dbReference type="SMART" id="SM01178">
    <property type="entry name" value="DUF4217"/>
    <property type="match status" value="1"/>
</dbReference>
<evidence type="ECO:0000256" key="1">
    <source>
        <dbReference type="ARBA" id="ARBA00022801"/>
    </source>
</evidence>
<dbReference type="AlphaFoldDB" id="A0A292PUB0"/>
<gene>
    <name evidence="5" type="ORF">GSTUAT00005462001</name>
</gene>
<dbReference type="InterPro" id="IPR025313">
    <property type="entry name" value="SPB4-like_CTE"/>
</dbReference>